<keyword evidence="6" id="KW-1185">Reference proteome</keyword>
<dbReference type="EC" id="2.7.7.65" evidence="1"/>
<dbReference type="OrthoDB" id="9812260at2"/>
<dbReference type="NCBIfam" id="TIGR00254">
    <property type="entry name" value="GGDEF"/>
    <property type="match status" value="1"/>
</dbReference>
<dbReference type="FunFam" id="3.30.70.270:FF:000001">
    <property type="entry name" value="Diguanylate cyclase domain protein"/>
    <property type="match status" value="1"/>
</dbReference>
<dbReference type="Gene3D" id="3.30.70.270">
    <property type="match status" value="1"/>
</dbReference>
<dbReference type="InterPro" id="IPR000160">
    <property type="entry name" value="GGDEF_dom"/>
</dbReference>
<dbReference type="SMART" id="SM00267">
    <property type="entry name" value="GGDEF"/>
    <property type="match status" value="1"/>
</dbReference>
<feature type="transmembrane region" description="Helical" evidence="3">
    <location>
        <begin position="38"/>
        <end position="58"/>
    </location>
</feature>
<keyword evidence="3" id="KW-1133">Transmembrane helix</keyword>
<accession>A0A2S0NCC5</accession>
<dbReference type="RefSeq" id="WP_106748924.1">
    <property type="nucleotide sequence ID" value="NZ_CP027668.1"/>
</dbReference>
<dbReference type="InterPro" id="IPR029787">
    <property type="entry name" value="Nucleotide_cyclase"/>
</dbReference>
<evidence type="ECO:0000256" key="3">
    <source>
        <dbReference type="SAM" id="Phobius"/>
    </source>
</evidence>
<feature type="transmembrane region" description="Helical" evidence="3">
    <location>
        <begin position="64"/>
        <end position="82"/>
    </location>
</feature>
<feature type="transmembrane region" description="Helical" evidence="3">
    <location>
        <begin position="6"/>
        <end position="26"/>
    </location>
</feature>
<dbReference type="GO" id="GO:0052621">
    <property type="term" value="F:diguanylate cyclase activity"/>
    <property type="evidence" value="ECO:0007669"/>
    <property type="project" value="UniProtKB-EC"/>
</dbReference>
<feature type="transmembrane region" description="Helical" evidence="3">
    <location>
        <begin position="191"/>
        <end position="211"/>
    </location>
</feature>
<keyword evidence="3" id="KW-0472">Membrane</keyword>
<organism evidence="5 6">
    <name type="scientific">Phreatobacter cathodiphilus</name>
    <dbReference type="NCBI Taxonomy" id="1868589"/>
    <lineage>
        <taxon>Bacteria</taxon>
        <taxon>Pseudomonadati</taxon>
        <taxon>Pseudomonadota</taxon>
        <taxon>Alphaproteobacteria</taxon>
        <taxon>Hyphomicrobiales</taxon>
        <taxon>Phreatobacteraceae</taxon>
        <taxon>Phreatobacter</taxon>
    </lineage>
</organism>
<dbReference type="GO" id="GO:0005886">
    <property type="term" value="C:plasma membrane"/>
    <property type="evidence" value="ECO:0007669"/>
    <property type="project" value="TreeGrafter"/>
</dbReference>
<protein>
    <recommendedName>
        <fullName evidence="1">diguanylate cyclase</fullName>
        <ecNumber evidence="1">2.7.7.65</ecNumber>
    </recommendedName>
</protein>
<dbReference type="SUPFAM" id="SSF55073">
    <property type="entry name" value="Nucleotide cyclase"/>
    <property type="match status" value="1"/>
</dbReference>
<dbReference type="GO" id="GO:0043709">
    <property type="term" value="P:cell adhesion involved in single-species biofilm formation"/>
    <property type="evidence" value="ECO:0007669"/>
    <property type="project" value="TreeGrafter"/>
</dbReference>
<feature type="transmembrane region" description="Helical" evidence="3">
    <location>
        <begin position="94"/>
        <end position="114"/>
    </location>
</feature>
<evidence type="ECO:0000313" key="5">
    <source>
        <dbReference type="EMBL" id="AVO45583.1"/>
    </source>
</evidence>
<dbReference type="KEGG" id="phr:C6569_11190"/>
<evidence type="ECO:0000313" key="6">
    <source>
        <dbReference type="Proteomes" id="UP000237889"/>
    </source>
</evidence>
<dbReference type="Proteomes" id="UP000237889">
    <property type="component" value="Chromosome"/>
</dbReference>
<comment type="catalytic activity">
    <reaction evidence="2">
        <text>2 GTP = 3',3'-c-di-GMP + 2 diphosphate</text>
        <dbReference type="Rhea" id="RHEA:24898"/>
        <dbReference type="ChEBI" id="CHEBI:33019"/>
        <dbReference type="ChEBI" id="CHEBI:37565"/>
        <dbReference type="ChEBI" id="CHEBI:58805"/>
        <dbReference type="EC" id="2.7.7.65"/>
    </reaction>
</comment>
<dbReference type="CDD" id="cd01949">
    <property type="entry name" value="GGDEF"/>
    <property type="match status" value="1"/>
</dbReference>
<proteinExistence type="predicted"/>
<dbReference type="InterPro" id="IPR043128">
    <property type="entry name" value="Rev_trsase/Diguanyl_cyclase"/>
</dbReference>
<dbReference type="GO" id="GO:1902201">
    <property type="term" value="P:negative regulation of bacterial-type flagellum-dependent cell motility"/>
    <property type="evidence" value="ECO:0007669"/>
    <property type="project" value="TreeGrafter"/>
</dbReference>
<sequence length="390" mass="42257">MHEFLSPRTIALSVVLIALTTGGLLLVSSRQNNDQRSLVAWGIANILGGIGAAMVAARGFIPELFTVVIGNALIILGYSLNVKGTMDFCRRRLDWGWVAAPAGVWIALGLWPAFMSSVEWRLIVNSGIIAACSFVAAWALLNLKDEHLVTRRPAAIWLMVHGFVFSIRLLPPLFSTVPASNEINASPLVTLIMMESLIHVTLISFLQLSLIKDRAEERYRRAAETDVLTGQPNRRAFMATAERLVAETDHWPACMLVIDVDRFKAINDTVGHAGGDAVLVKVAETIRAHLRPTDTFGRLGGEEFAALLPNTTLQTAAVIAEGLRARIASLDICAGGEMVHVSISIGVSVIAGGKPDLDHLIDRADACLYEAKRTGRNRVVAREDGMRLAG</sequence>
<gene>
    <name evidence="5" type="ORF">C6569_11190</name>
</gene>
<dbReference type="PANTHER" id="PTHR45138">
    <property type="entry name" value="REGULATORY COMPONENTS OF SENSORY TRANSDUCTION SYSTEM"/>
    <property type="match status" value="1"/>
</dbReference>
<dbReference type="EMBL" id="CP027668">
    <property type="protein sequence ID" value="AVO45583.1"/>
    <property type="molecule type" value="Genomic_DNA"/>
</dbReference>
<evidence type="ECO:0000256" key="1">
    <source>
        <dbReference type="ARBA" id="ARBA00012528"/>
    </source>
</evidence>
<keyword evidence="3" id="KW-0812">Transmembrane</keyword>
<dbReference type="InterPro" id="IPR050469">
    <property type="entry name" value="Diguanylate_Cyclase"/>
</dbReference>
<feature type="transmembrane region" description="Helical" evidence="3">
    <location>
        <begin position="120"/>
        <end position="141"/>
    </location>
</feature>
<dbReference type="AlphaFoldDB" id="A0A2S0NCC5"/>
<name>A0A2S0NCC5_9HYPH</name>
<reference evidence="5 6" key="1">
    <citation type="submission" date="2018-03" db="EMBL/GenBank/DDBJ databases">
        <title>Genome sequencing of Phreatobacter sp.</title>
        <authorList>
            <person name="Kim S.-J."/>
            <person name="Heo J."/>
            <person name="Kwon S.-W."/>
        </authorList>
    </citation>
    <scope>NUCLEOTIDE SEQUENCE [LARGE SCALE GENOMIC DNA]</scope>
    <source>
        <strain evidence="5 6">S-12</strain>
    </source>
</reference>
<dbReference type="Pfam" id="PF00990">
    <property type="entry name" value="GGDEF"/>
    <property type="match status" value="1"/>
</dbReference>
<evidence type="ECO:0000259" key="4">
    <source>
        <dbReference type="PROSITE" id="PS50887"/>
    </source>
</evidence>
<feature type="domain" description="GGDEF" evidence="4">
    <location>
        <begin position="251"/>
        <end position="384"/>
    </location>
</feature>
<feature type="transmembrane region" description="Helical" evidence="3">
    <location>
        <begin position="153"/>
        <end position="171"/>
    </location>
</feature>
<evidence type="ECO:0000256" key="2">
    <source>
        <dbReference type="ARBA" id="ARBA00034247"/>
    </source>
</evidence>
<dbReference type="PANTHER" id="PTHR45138:SF9">
    <property type="entry name" value="DIGUANYLATE CYCLASE DGCM-RELATED"/>
    <property type="match status" value="1"/>
</dbReference>
<dbReference type="PROSITE" id="PS50887">
    <property type="entry name" value="GGDEF"/>
    <property type="match status" value="1"/>
</dbReference>